<feature type="compositionally biased region" description="Basic and acidic residues" evidence="1">
    <location>
        <begin position="34"/>
        <end position="44"/>
    </location>
</feature>
<reference evidence="2 3" key="1">
    <citation type="submission" date="2017-11" db="EMBL/GenBank/DDBJ databases">
        <title>De novo assembly and phasing of dikaryotic genomes from two isolates of Puccinia coronata f. sp. avenae, the causal agent of oat crown rust.</title>
        <authorList>
            <person name="Miller M.E."/>
            <person name="Zhang Y."/>
            <person name="Omidvar V."/>
            <person name="Sperschneider J."/>
            <person name="Schwessinger B."/>
            <person name="Raley C."/>
            <person name="Palmer J.M."/>
            <person name="Garnica D."/>
            <person name="Upadhyaya N."/>
            <person name="Rathjen J."/>
            <person name="Taylor J.M."/>
            <person name="Park R.F."/>
            <person name="Dodds P.N."/>
            <person name="Hirsch C.D."/>
            <person name="Kianian S.F."/>
            <person name="Figueroa M."/>
        </authorList>
    </citation>
    <scope>NUCLEOTIDE SEQUENCE [LARGE SCALE GENOMIC DNA]</scope>
    <source>
        <strain evidence="2">12NC29</strain>
    </source>
</reference>
<keyword evidence="3" id="KW-1185">Reference proteome</keyword>
<dbReference type="AlphaFoldDB" id="A0A2N5UGR2"/>
<proteinExistence type="predicted"/>
<accession>A0A2N5UGR2</accession>
<evidence type="ECO:0000313" key="3">
    <source>
        <dbReference type="Proteomes" id="UP000235388"/>
    </source>
</evidence>
<protein>
    <submittedName>
        <fullName evidence="2">Uncharacterized protein</fullName>
    </submittedName>
</protein>
<feature type="region of interest" description="Disordered" evidence="1">
    <location>
        <begin position="25"/>
        <end position="44"/>
    </location>
</feature>
<dbReference type="EMBL" id="PGCJ01000231">
    <property type="protein sequence ID" value="PLW36929.1"/>
    <property type="molecule type" value="Genomic_DNA"/>
</dbReference>
<sequence length="219" mass="24687">MAAYTACINQSNTAVQAVLEQPCLTGGRTGTVRPKQETTGRTDLSDRSRLVLCDRSQELIGQACPTRRQNMQSTDSENCTDVDDGMLVDLESEEEGFFRITKPLSGPSAVMILSEMHGTIGKRVTSVETFAQDEPLPEPSHNHYLQEFKQFRLILTLWKNKAVISKLGYLFKICWTWIIEWDDQEDQEDVKFQIRSAKRKDELHALAATCGSQINASIE</sequence>
<dbReference type="Proteomes" id="UP000235388">
    <property type="component" value="Unassembled WGS sequence"/>
</dbReference>
<comment type="caution">
    <text evidence="2">The sequence shown here is derived from an EMBL/GenBank/DDBJ whole genome shotgun (WGS) entry which is preliminary data.</text>
</comment>
<evidence type="ECO:0000256" key="1">
    <source>
        <dbReference type="SAM" id="MobiDB-lite"/>
    </source>
</evidence>
<gene>
    <name evidence="2" type="ORF">PCANC_21213</name>
</gene>
<evidence type="ECO:0000313" key="2">
    <source>
        <dbReference type="EMBL" id="PLW36929.1"/>
    </source>
</evidence>
<organism evidence="2 3">
    <name type="scientific">Puccinia coronata f. sp. avenae</name>
    <dbReference type="NCBI Taxonomy" id="200324"/>
    <lineage>
        <taxon>Eukaryota</taxon>
        <taxon>Fungi</taxon>
        <taxon>Dikarya</taxon>
        <taxon>Basidiomycota</taxon>
        <taxon>Pucciniomycotina</taxon>
        <taxon>Pucciniomycetes</taxon>
        <taxon>Pucciniales</taxon>
        <taxon>Pucciniaceae</taxon>
        <taxon>Puccinia</taxon>
    </lineage>
</organism>
<name>A0A2N5UGR2_9BASI</name>